<dbReference type="SMART" id="SM00462">
    <property type="entry name" value="PTB"/>
    <property type="match status" value="1"/>
</dbReference>
<dbReference type="Gene3D" id="2.30.29.30">
    <property type="entry name" value="Pleckstrin-homology domain (PH domain)/Phosphotyrosine-binding domain (PTB)"/>
    <property type="match status" value="1"/>
</dbReference>
<comment type="caution">
    <text evidence="4">The sequence shown here is derived from an EMBL/GenBank/DDBJ whole genome shotgun (WGS) entry which is preliminary data.</text>
</comment>
<evidence type="ECO:0000259" key="3">
    <source>
        <dbReference type="PROSITE" id="PS50826"/>
    </source>
</evidence>
<evidence type="ECO:0008006" key="5">
    <source>
        <dbReference type="Google" id="ProtNLM"/>
    </source>
</evidence>
<dbReference type="PANTHER" id="PTHR46753:SF3">
    <property type="entry name" value="PDZ DOMAIN-CONTAINING PROTEIN"/>
    <property type="match status" value="1"/>
</dbReference>
<feature type="domain" description="PDZ" evidence="2">
    <location>
        <begin position="176"/>
        <end position="257"/>
    </location>
</feature>
<organism evidence="4">
    <name type="scientific">Menopon gallinae</name>
    <name type="common">poultry shaft louse</name>
    <dbReference type="NCBI Taxonomy" id="328185"/>
    <lineage>
        <taxon>Eukaryota</taxon>
        <taxon>Metazoa</taxon>
        <taxon>Ecdysozoa</taxon>
        <taxon>Arthropoda</taxon>
        <taxon>Hexapoda</taxon>
        <taxon>Insecta</taxon>
        <taxon>Pterygota</taxon>
        <taxon>Neoptera</taxon>
        <taxon>Paraneoptera</taxon>
        <taxon>Psocodea</taxon>
        <taxon>Troctomorpha</taxon>
        <taxon>Phthiraptera</taxon>
        <taxon>Amblycera</taxon>
        <taxon>Menoponidae</taxon>
        <taxon>Menopon</taxon>
    </lineage>
</organism>
<dbReference type="Pfam" id="PF02759">
    <property type="entry name" value="RUN"/>
    <property type="match status" value="1"/>
</dbReference>
<dbReference type="AlphaFoldDB" id="A0AAW2I8Y9"/>
<dbReference type="InterPro" id="IPR006020">
    <property type="entry name" value="PTB/PI_dom"/>
</dbReference>
<feature type="domain" description="RUN" evidence="3">
    <location>
        <begin position="29"/>
        <end position="164"/>
    </location>
</feature>
<reference evidence="4" key="1">
    <citation type="journal article" date="2024" name="Gigascience">
        <title>Chromosome-level genome of the poultry shaft louse Menopon gallinae provides insight into the host-switching and adaptive evolution of parasitic lice.</title>
        <authorList>
            <person name="Xu Y."/>
            <person name="Ma L."/>
            <person name="Liu S."/>
            <person name="Liang Y."/>
            <person name="Liu Q."/>
            <person name="He Z."/>
            <person name="Tian L."/>
            <person name="Duan Y."/>
            <person name="Cai W."/>
            <person name="Li H."/>
            <person name="Song F."/>
        </authorList>
    </citation>
    <scope>NUCLEOTIDE SEQUENCE</scope>
    <source>
        <strain evidence="4">Cailab_2023a</strain>
    </source>
</reference>
<proteinExistence type="predicted"/>
<dbReference type="PROSITE" id="PS50106">
    <property type="entry name" value="PDZ"/>
    <property type="match status" value="1"/>
</dbReference>
<dbReference type="EMBL" id="JARGDH010000001">
    <property type="protein sequence ID" value="KAL0278293.1"/>
    <property type="molecule type" value="Genomic_DNA"/>
</dbReference>
<dbReference type="InterPro" id="IPR001478">
    <property type="entry name" value="PDZ"/>
</dbReference>
<evidence type="ECO:0000259" key="1">
    <source>
        <dbReference type="PROSITE" id="PS01179"/>
    </source>
</evidence>
<dbReference type="InterPro" id="IPR037213">
    <property type="entry name" value="Run_dom_sf"/>
</dbReference>
<dbReference type="InterPro" id="IPR011993">
    <property type="entry name" value="PH-like_dom_sf"/>
</dbReference>
<accession>A0AAW2I8Y9</accession>
<dbReference type="SUPFAM" id="SSF50729">
    <property type="entry name" value="PH domain-like"/>
    <property type="match status" value="1"/>
</dbReference>
<dbReference type="PANTHER" id="PTHR46753">
    <property type="entry name" value="FYVE AND COILED-COIL DOMAIN-CONTAINING PROTEIN 1"/>
    <property type="match status" value="1"/>
</dbReference>
<evidence type="ECO:0000313" key="4">
    <source>
        <dbReference type="EMBL" id="KAL0278293.1"/>
    </source>
</evidence>
<dbReference type="Pfam" id="PF00640">
    <property type="entry name" value="PID"/>
    <property type="match status" value="1"/>
</dbReference>
<protein>
    <recommendedName>
        <fullName evidence="5">PDZ domain-containing protein</fullName>
    </recommendedName>
</protein>
<dbReference type="SUPFAM" id="SSF50156">
    <property type="entry name" value="PDZ domain-like"/>
    <property type="match status" value="1"/>
</dbReference>
<gene>
    <name evidence="4" type="ORF">PYX00_000150</name>
</gene>
<name>A0AAW2I8Y9_9NEOP</name>
<dbReference type="InterPro" id="IPR036034">
    <property type="entry name" value="PDZ_sf"/>
</dbReference>
<dbReference type="Gene3D" id="1.20.58.900">
    <property type="match status" value="1"/>
</dbReference>
<sequence length="427" mass="47779">MSYKDPLIKELKGHILKITEDVKGCGEITDNSSHIISLCDTLERIFQKGIIVHGWNSLDELALMMDLGNLGPKSFAYLRAAEMVRTCPKVKSPTGKLRLLIRSCLVNRCLHIPVEIMVRSHSFLTCNWYDQNDSILGNEILGEILLSVLLQCSTMCFKLDISNSKFLDITLTLPHCVYMELVPCSELGVAISFFDDKALVVHVEEKSVAAEDDRIEVGDIVDELNGQILHSGLKGKLSSIMTKGKNKPVLVKLIKARDPESGFIYPPIEVLLHKANIEIHPNLHQNLIRNKDKFCANNRIRNNVNYVGSVELGDAGHVKMIEHAILEVLKNPDNIELISVRIECHELGLKVIKEPTGELLTCNSFMEISSCGQTRRHPNYFGYIAGDNLCNLASKFTCHVFQSDCDADVQNILQSIGEGFQRTHYAV</sequence>
<dbReference type="SUPFAM" id="SSF140741">
    <property type="entry name" value="RUN domain-like"/>
    <property type="match status" value="1"/>
</dbReference>
<dbReference type="CDD" id="cd17682">
    <property type="entry name" value="RUN_RUFY4_like"/>
    <property type="match status" value="1"/>
</dbReference>
<dbReference type="PROSITE" id="PS50826">
    <property type="entry name" value="RUN"/>
    <property type="match status" value="1"/>
</dbReference>
<evidence type="ECO:0000259" key="2">
    <source>
        <dbReference type="PROSITE" id="PS50106"/>
    </source>
</evidence>
<dbReference type="InterPro" id="IPR004012">
    <property type="entry name" value="Run_dom"/>
</dbReference>
<feature type="domain" description="PID" evidence="1">
    <location>
        <begin position="304"/>
        <end position="421"/>
    </location>
</feature>
<dbReference type="PROSITE" id="PS01179">
    <property type="entry name" value="PID"/>
    <property type="match status" value="1"/>
</dbReference>